<keyword evidence="2" id="KW-0732">Signal</keyword>
<dbReference type="SUPFAM" id="SSF75304">
    <property type="entry name" value="Amidase signature (AS) enzymes"/>
    <property type="match status" value="1"/>
</dbReference>
<dbReference type="PANTHER" id="PTHR42678:SF34">
    <property type="entry name" value="OS04G0183300 PROTEIN"/>
    <property type="match status" value="1"/>
</dbReference>
<feature type="region of interest" description="Disordered" evidence="1">
    <location>
        <begin position="195"/>
        <end position="214"/>
    </location>
</feature>
<feature type="compositionally biased region" description="Gly residues" evidence="1">
    <location>
        <begin position="200"/>
        <end position="214"/>
    </location>
</feature>
<gene>
    <name evidence="4" type="ORF">F5X68DRAFT_145360</name>
</gene>
<organism evidence="4 5">
    <name type="scientific">Plectosphaerella plurivora</name>
    <dbReference type="NCBI Taxonomy" id="936078"/>
    <lineage>
        <taxon>Eukaryota</taxon>
        <taxon>Fungi</taxon>
        <taxon>Dikarya</taxon>
        <taxon>Ascomycota</taxon>
        <taxon>Pezizomycotina</taxon>
        <taxon>Sordariomycetes</taxon>
        <taxon>Hypocreomycetidae</taxon>
        <taxon>Glomerellales</taxon>
        <taxon>Plectosphaerellaceae</taxon>
        <taxon>Plectosphaerella</taxon>
    </lineage>
</organism>
<evidence type="ECO:0000313" key="4">
    <source>
        <dbReference type="EMBL" id="KAH6661790.1"/>
    </source>
</evidence>
<reference evidence="4" key="1">
    <citation type="journal article" date="2021" name="Nat. Commun.">
        <title>Genetic determinants of endophytism in the Arabidopsis root mycobiome.</title>
        <authorList>
            <person name="Mesny F."/>
            <person name="Miyauchi S."/>
            <person name="Thiergart T."/>
            <person name="Pickel B."/>
            <person name="Atanasova L."/>
            <person name="Karlsson M."/>
            <person name="Huettel B."/>
            <person name="Barry K.W."/>
            <person name="Haridas S."/>
            <person name="Chen C."/>
            <person name="Bauer D."/>
            <person name="Andreopoulos W."/>
            <person name="Pangilinan J."/>
            <person name="LaButti K."/>
            <person name="Riley R."/>
            <person name="Lipzen A."/>
            <person name="Clum A."/>
            <person name="Drula E."/>
            <person name="Henrissat B."/>
            <person name="Kohler A."/>
            <person name="Grigoriev I.V."/>
            <person name="Martin F.M."/>
            <person name="Hacquard S."/>
        </authorList>
    </citation>
    <scope>NUCLEOTIDE SEQUENCE</scope>
    <source>
        <strain evidence="4">MPI-SDFR-AT-0117</strain>
    </source>
</reference>
<feature type="chain" id="PRO_5040363791" evidence="2">
    <location>
        <begin position="25"/>
        <end position="423"/>
    </location>
</feature>
<protein>
    <submittedName>
        <fullName evidence="4">Amidase signature domain-containing protein</fullName>
    </submittedName>
</protein>
<dbReference type="PANTHER" id="PTHR42678">
    <property type="entry name" value="AMIDASE"/>
    <property type="match status" value="1"/>
</dbReference>
<feature type="signal peptide" evidence="2">
    <location>
        <begin position="1"/>
        <end position="24"/>
    </location>
</feature>
<evidence type="ECO:0000313" key="5">
    <source>
        <dbReference type="Proteomes" id="UP000770015"/>
    </source>
</evidence>
<evidence type="ECO:0000256" key="2">
    <source>
        <dbReference type="SAM" id="SignalP"/>
    </source>
</evidence>
<evidence type="ECO:0000259" key="3">
    <source>
        <dbReference type="Pfam" id="PF01425"/>
    </source>
</evidence>
<dbReference type="EMBL" id="JAGSXJ010000049">
    <property type="protein sequence ID" value="KAH6661790.1"/>
    <property type="molecule type" value="Genomic_DNA"/>
</dbReference>
<accession>A0A9P8UY54</accession>
<dbReference type="Proteomes" id="UP000770015">
    <property type="component" value="Unassembled WGS sequence"/>
</dbReference>
<evidence type="ECO:0000256" key="1">
    <source>
        <dbReference type="SAM" id="MobiDB-lite"/>
    </source>
</evidence>
<comment type="caution">
    <text evidence="4">The sequence shown here is derived from an EMBL/GenBank/DDBJ whole genome shotgun (WGS) entry which is preliminary data.</text>
</comment>
<proteinExistence type="predicted"/>
<feature type="domain" description="Amidase" evidence="3">
    <location>
        <begin position="62"/>
        <end position="366"/>
    </location>
</feature>
<dbReference type="InterPro" id="IPR023631">
    <property type="entry name" value="Amidase_dom"/>
</dbReference>
<sequence length="423" mass="44613">MGRLVHFSLKSFTCVAVLAITAAAWPTNDSYPRTLGPLNLLHASAKDVSVALNSGSVTSRGLVEAYLARIEAHNHQGLELNAIIECAPTDKLYAIADAIDDERTAGKIRSPLHGVPILLKDNYDTDPELGMNTTAGSFILYREGGQAVGDAFVVKRLRDAGAIILAKSNLMVWSGISGVNASAWSPRGKQVSSPYVEGGFEAGGDPGGSSSGSGAGVSAGFAPLALGSDTESSIVGPSSRGALFGLRPSTGTTSRTGVVPISSSVDTTGPMGKSVWDVAVSLDIMAAYDPEDPYTWPAQNSRPANFAQFLDADGFRGMRMGVVREPFFVNETKRDAAIIEAFDEALPKFASLGAVVLETPLPGPEQWKYTFVGAPSRVNNGTVLIRKLMPSTPVKVVFPSDTNLARQNTILRRTWNTTSPLAG</sequence>
<dbReference type="OrthoDB" id="4831152at2759"/>
<dbReference type="AlphaFoldDB" id="A0A9P8UY54"/>
<dbReference type="Gene3D" id="3.90.1300.10">
    <property type="entry name" value="Amidase signature (AS) domain"/>
    <property type="match status" value="1"/>
</dbReference>
<dbReference type="InterPro" id="IPR036928">
    <property type="entry name" value="AS_sf"/>
</dbReference>
<keyword evidence="5" id="KW-1185">Reference proteome</keyword>
<name>A0A9P8UY54_9PEZI</name>
<dbReference type="Pfam" id="PF01425">
    <property type="entry name" value="Amidase"/>
    <property type="match status" value="1"/>
</dbReference>